<keyword evidence="2" id="KW-1185">Reference proteome</keyword>
<evidence type="ECO:0000313" key="1">
    <source>
        <dbReference type="EMBL" id="KAL3575704.1"/>
    </source>
</evidence>
<name>A0ACC4BBA8_POPAL</name>
<protein>
    <submittedName>
        <fullName evidence="1">Uncharacterized protein</fullName>
    </submittedName>
</protein>
<accession>A0ACC4BBA8</accession>
<comment type="caution">
    <text evidence="1">The sequence shown here is derived from an EMBL/GenBank/DDBJ whole genome shotgun (WGS) entry which is preliminary data.</text>
</comment>
<gene>
    <name evidence="1" type="ORF">D5086_023805</name>
</gene>
<dbReference type="Proteomes" id="UP000309997">
    <property type="component" value="Unassembled WGS sequence"/>
</dbReference>
<organism evidence="1 2">
    <name type="scientific">Populus alba</name>
    <name type="common">White poplar</name>
    <dbReference type="NCBI Taxonomy" id="43335"/>
    <lineage>
        <taxon>Eukaryota</taxon>
        <taxon>Viridiplantae</taxon>
        <taxon>Streptophyta</taxon>
        <taxon>Embryophyta</taxon>
        <taxon>Tracheophyta</taxon>
        <taxon>Spermatophyta</taxon>
        <taxon>Magnoliopsida</taxon>
        <taxon>eudicotyledons</taxon>
        <taxon>Gunneridae</taxon>
        <taxon>Pentapetalae</taxon>
        <taxon>rosids</taxon>
        <taxon>fabids</taxon>
        <taxon>Malpighiales</taxon>
        <taxon>Salicaceae</taxon>
        <taxon>Saliceae</taxon>
        <taxon>Populus</taxon>
    </lineage>
</organism>
<proteinExistence type="predicted"/>
<dbReference type="EMBL" id="RCHU02000012">
    <property type="protein sequence ID" value="KAL3575704.1"/>
    <property type="molecule type" value="Genomic_DNA"/>
</dbReference>
<reference evidence="1 2" key="1">
    <citation type="journal article" date="2024" name="Plant Biotechnol. J.">
        <title>Genome and CRISPR/Cas9 system of a widespread forest tree (Populus alba) in the world.</title>
        <authorList>
            <person name="Liu Y.J."/>
            <person name="Jiang P.F."/>
            <person name="Han X.M."/>
            <person name="Li X.Y."/>
            <person name="Wang H.M."/>
            <person name="Wang Y.J."/>
            <person name="Wang X.X."/>
            <person name="Zeng Q.Y."/>
        </authorList>
    </citation>
    <scope>NUCLEOTIDE SEQUENCE [LARGE SCALE GENOMIC DNA]</scope>
    <source>
        <strain evidence="2">cv. PAL-ZL1</strain>
    </source>
</reference>
<sequence>MAGQKLTPTVSLSNSTEQGLFSLSVSYKGLFDSVEYYQNVGNAAEMNKESTFVRFMNGSLDGHLGVYEWEEFDRFGWNEVADLFKEEIDECSYPTVCGKFGICSKGQKCRCPEPTIQGTTNFKQVIEKQPEIGNCSCKAVVFRYHSDPAVGAKRSTCSSSGNEERRTGQNIRIQHWILLRSTFLNWNFGAASSKKRKCR</sequence>
<evidence type="ECO:0000313" key="2">
    <source>
        <dbReference type="Proteomes" id="UP000309997"/>
    </source>
</evidence>